<dbReference type="Proteomes" id="UP000509658">
    <property type="component" value="Chromosome"/>
</dbReference>
<accession>A0A6N0HTW2</accession>
<dbReference type="KEGG" id="rev:HUE57_04315"/>
<dbReference type="EMBL" id="CP054491">
    <property type="protein sequence ID" value="QKQ25606.1"/>
    <property type="molecule type" value="Genomic_DNA"/>
</dbReference>
<keyword evidence="2" id="KW-1185">Reference proteome</keyword>
<name>A0A6N0HTW2_9GAMM</name>
<evidence type="ECO:0000313" key="2">
    <source>
        <dbReference type="Proteomes" id="UP000509658"/>
    </source>
</evidence>
<gene>
    <name evidence="1" type="ORF">HUE57_04315</name>
</gene>
<sequence length="104" mass="11042">MVGLAVVQHRFSEVVDRLSTRLGGNGCLYWLAALGLGVRSRAADEVTSRCAECGSDALLTFDLSRPLILGLITGGAGEAGEGECCDQGRVVETVFFMEILSGRY</sequence>
<dbReference type="RefSeq" id="WP_174672782.1">
    <property type="nucleotide sequence ID" value="NZ_CP054491.1"/>
</dbReference>
<proteinExistence type="predicted"/>
<evidence type="ECO:0000313" key="1">
    <source>
        <dbReference type="EMBL" id="QKQ25606.1"/>
    </source>
</evidence>
<reference evidence="1 2" key="1">
    <citation type="submission" date="2020-05" db="EMBL/GenBank/DDBJ databases">
        <title>Horizontal transmission and recombination maintain forever young bacterial symbiont genomes.</title>
        <authorList>
            <person name="Russell S.L."/>
            <person name="Pepper-Tunick E."/>
            <person name="Svedberg J."/>
            <person name="Byrne A."/>
            <person name="Ruelas Castillo J."/>
            <person name="Vollmers C."/>
            <person name="Beinart R.A."/>
            <person name="Corbett-Detig R."/>
        </authorList>
    </citation>
    <scope>NUCLEOTIDE SEQUENCE [LARGE SCALE GENOMIC DNA]</scope>
    <source>
        <strain evidence="1">Santa_Monica_outfall</strain>
    </source>
</reference>
<dbReference type="AlphaFoldDB" id="A0A6N0HTW2"/>
<protein>
    <submittedName>
        <fullName evidence="1">Uncharacterized protein</fullName>
    </submittedName>
</protein>
<organism evidence="1 2">
    <name type="scientific">Candidatus Reidiella endopervernicosa</name>
    <dbReference type="NCBI Taxonomy" id="2738883"/>
    <lineage>
        <taxon>Bacteria</taxon>
        <taxon>Pseudomonadati</taxon>
        <taxon>Pseudomonadota</taxon>
        <taxon>Gammaproteobacteria</taxon>
        <taxon>Candidatus Reidiella</taxon>
    </lineage>
</organism>